<dbReference type="RefSeq" id="WP_380082437.1">
    <property type="nucleotide sequence ID" value="NZ_JBHSWD010000001.1"/>
</dbReference>
<name>A0ABW1YD90_9DEIO</name>
<organism evidence="1 2">
    <name type="scientific">Deinococcus lacus</name>
    <dbReference type="NCBI Taxonomy" id="392561"/>
    <lineage>
        <taxon>Bacteria</taxon>
        <taxon>Thermotogati</taxon>
        <taxon>Deinococcota</taxon>
        <taxon>Deinococci</taxon>
        <taxon>Deinococcales</taxon>
        <taxon>Deinococcaceae</taxon>
        <taxon>Deinococcus</taxon>
    </lineage>
</organism>
<keyword evidence="2" id="KW-1185">Reference proteome</keyword>
<reference evidence="2" key="1">
    <citation type="journal article" date="2019" name="Int. J. Syst. Evol. Microbiol.">
        <title>The Global Catalogue of Microorganisms (GCM) 10K type strain sequencing project: providing services to taxonomists for standard genome sequencing and annotation.</title>
        <authorList>
            <consortium name="The Broad Institute Genomics Platform"/>
            <consortium name="The Broad Institute Genome Sequencing Center for Infectious Disease"/>
            <person name="Wu L."/>
            <person name="Ma J."/>
        </authorList>
    </citation>
    <scope>NUCLEOTIDE SEQUENCE [LARGE SCALE GENOMIC DNA]</scope>
    <source>
        <strain evidence="2">CGMCC 1.15772</strain>
    </source>
</reference>
<gene>
    <name evidence="1" type="ORF">ACFP81_05010</name>
</gene>
<protein>
    <submittedName>
        <fullName evidence="1">Immunity 22 family protein</fullName>
    </submittedName>
</protein>
<dbReference type="EMBL" id="JBHSWD010000001">
    <property type="protein sequence ID" value="MFC6591432.1"/>
    <property type="molecule type" value="Genomic_DNA"/>
</dbReference>
<dbReference type="Proteomes" id="UP001596297">
    <property type="component" value="Unassembled WGS sequence"/>
</dbReference>
<proteinExistence type="predicted"/>
<dbReference type="Pfam" id="PF14112">
    <property type="entry name" value="DUF4284"/>
    <property type="match status" value="1"/>
</dbReference>
<evidence type="ECO:0000313" key="1">
    <source>
        <dbReference type="EMBL" id="MFC6591432.1"/>
    </source>
</evidence>
<comment type="caution">
    <text evidence="1">The sequence shown here is derived from an EMBL/GenBank/DDBJ whole genome shotgun (WGS) entry which is preliminary data.</text>
</comment>
<dbReference type="InterPro" id="IPR025560">
    <property type="entry name" value="Imm22"/>
</dbReference>
<sequence length="136" mass="15135">MPYQPVVVTVWLLTASDESSLYNVFEIKYDEDGEALPSTFQKAYGLGWYDTDFAELHSGQPAPALLTEAANYCRTLDEQTLSRLPEGDWNGLYLIFGAAGEEWTHPDARPPMPHKAVNLDGVTCKLLGSFHVVLRS</sequence>
<evidence type="ECO:0000313" key="2">
    <source>
        <dbReference type="Proteomes" id="UP001596297"/>
    </source>
</evidence>
<accession>A0ABW1YD90</accession>